<keyword evidence="2" id="KW-1185">Reference proteome</keyword>
<evidence type="ECO:0000313" key="1">
    <source>
        <dbReference type="EMBL" id="CAE7472296.1"/>
    </source>
</evidence>
<protein>
    <submittedName>
        <fullName evidence="1">GekBS024P protein</fullName>
    </submittedName>
</protein>
<dbReference type="OrthoDB" id="411864at2759"/>
<organism evidence="1 2">
    <name type="scientific">Symbiodinium natans</name>
    <dbReference type="NCBI Taxonomy" id="878477"/>
    <lineage>
        <taxon>Eukaryota</taxon>
        <taxon>Sar</taxon>
        <taxon>Alveolata</taxon>
        <taxon>Dinophyceae</taxon>
        <taxon>Suessiales</taxon>
        <taxon>Symbiodiniaceae</taxon>
        <taxon>Symbiodinium</taxon>
    </lineage>
</organism>
<gene>
    <name evidence="1" type="primary">GekBS024P</name>
    <name evidence="1" type="ORF">SNAT2548_LOCUS26526</name>
</gene>
<name>A0A812SDW3_9DINO</name>
<sequence>MMCDLANVPDVSANLWHGLDDSKAIAGYLAEPMKVPLPQGEGKKQSEFGQVFIPMPQCPDTGRVLRFQDPIDEARYSDLFDAAPESPGSVVTRGGSRVYFPPGLDPPVNTPSHGSTLHAEGNCKPCAWFWKPGSCQNGKDCMHCHLCPKDELKMRKKAKSAFMRLGLTTPKPDAEETAAVQLALSSFCMSPKAKEKGDFCETSEQGSTVATASEREYSDASASPRQPLAGEALTEMPVTKLASQGSNFHGNGNCRPCAWFWKPTGCLNGEECRHCHMCPPGEVKNRKKNKLAMLRLGLATPTAAATNAKALAWQLHDVLLRAAPACSRTPSPWTRQPRDRSSIAKRCQAWSSHVKDAAASIRLSSWAIGIAPAPMTDCLQPQEPQWRSPDLVFSAELHARCLAEGWCTSCHGTACLHRPSCSIHLPQWGTRACSFLWLDWRYSRATCAPRDVSRPRPF</sequence>
<dbReference type="Proteomes" id="UP000604046">
    <property type="component" value="Unassembled WGS sequence"/>
</dbReference>
<dbReference type="EMBL" id="CAJNDS010002434">
    <property type="protein sequence ID" value="CAE7472296.1"/>
    <property type="molecule type" value="Genomic_DNA"/>
</dbReference>
<comment type="caution">
    <text evidence="1">The sequence shown here is derived from an EMBL/GenBank/DDBJ whole genome shotgun (WGS) entry which is preliminary data.</text>
</comment>
<proteinExistence type="predicted"/>
<reference evidence="1" key="1">
    <citation type="submission" date="2021-02" db="EMBL/GenBank/DDBJ databases">
        <authorList>
            <person name="Dougan E. K."/>
            <person name="Rhodes N."/>
            <person name="Thang M."/>
            <person name="Chan C."/>
        </authorList>
    </citation>
    <scope>NUCLEOTIDE SEQUENCE</scope>
</reference>
<dbReference type="AlphaFoldDB" id="A0A812SDW3"/>
<evidence type="ECO:0000313" key="2">
    <source>
        <dbReference type="Proteomes" id="UP000604046"/>
    </source>
</evidence>
<accession>A0A812SDW3</accession>